<comment type="similarity">
    <text evidence="2">Belongs to the cytochrome P450 family.</text>
</comment>
<evidence type="ECO:0000256" key="6">
    <source>
        <dbReference type="ARBA" id="ARBA00023004"/>
    </source>
</evidence>
<dbReference type="Gramene" id="Solyc03g112010.3.1">
    <property type="protein sequence ID" value="Solyc03g112010.3.1"/>
    <property type="gene ID" value="Solyc03g112010.3"/>
</dbReference>
<keyword evidence="4 9" id="KW-0479">Metal-binding</keyword>
<reference evidence="10" key="1">
    <citation type="journal article" date="2012" name="Nature">
        <title>The tomato genome sequence provides insights into fleshy fruit evolution.</title>
        <authorList>
            <consortium name="Tomato Genome Consortium"/>
        </authorList>
    </citation>
    <scope>NUCLEOTIDE SEQUENCE [LARGE SCALE GENOMIC DNA]</scope>
    <source>
        <strain evidence="10">cv. Heinz 1706</strain>
    </source>
</reference>
<dbReference type="OMA" id="WLEWINK"/>
<dbReference type="GO" id="GO:0004497">
    <property type="term" value="F:monooxygenase activity"/>
    <property type="evidence" value="ECO:0007669"/>
    <property type="project" value="UniProtKB-KW"/>
</dbReference>
<dbReference type="AlphaFoldDB" id="A0A3Q7GEG0"/>
<dbReference type="Gene3D" id="1.10.630.10">
    <property type="entry name" value="Cytochrome P450"/>
    <property type="match status" value="3"/>
</dbReference>
<dbReference type="Proteomes" id="UP000004994">
    <property type="component" value="Chromosome 3"/>
</dbReference>
<sequence length="893" mass="100280">MHYLKAVIKESRRLHPPIPLLVPRESIEDIILLGYKIPAKTGVIINSCSVGRDLLSWEKNPEEYRPERFLDNNIDLKGLNFELIPFGAGRRGCPGIVFAIVVIELALARIVHKFNLALSEGLKPEELNMTGGSGITIRRISPPLALPPSPTKLPIIGNLHQLGSLPHRSLHKLSKKYGSLMLLHFGSKPVIVASSVDAARDIMKTRDLVWSNRPKSSIADRIFYGSKDLAFSPYGEYWRQIKSITVLHLLSNKRVQSYRVTREEETSNMIEKIRQACDSNSSSSVINLRDCLCSLTNNIVSRVALGRKYNEEGQGGINAKVILHELGELLGTFSIGDYIPWLEWINKINGLDNKVEKVAKELDTFLESVIEEHVSRKNRGENSTGEAKDFVDVLLEIQNGKETGFLLQRDSLKAIILDNFAAGTDTTYTALEWIMIELLRHPRVMKKLEEEVRELAGGKTEITEDDLRNMQYLKAVIKETLRLHPPIPLLIPRESTEDIELLGYHIPAKTQVIINAWAIGRDPLSWDDPEEYRPERFLNSNIDLKGLNFELIPFGAGRRGCPGISFALVVIELALARLVHKFNFSLPKPEELDMTEASGVAIPDKKQSNNVCSSTSSLSLHFVPSPLPPSPTKLPIIGNLHQLGSLPHRSLHKLSKKYGSVMLLYFGSKPVIVASSVDAARDIMKTHELVCSNRPKSSIAERLFYGSKDVAFSPYGEYWRQIKSVTVLHLLSNKRVQSYRDIREEETSNMIIVYVLSPINIVSRVALGRKYNEGQEGINAKITLHELGELLGTFSIGDYIPWLEWINKINGLDNKVEKVAKELDTFLESVIEEHVSRRNRGEYSTGEAKDFVDVLLEIQNGKETGFLLQRDSLKAIILDIFAAGTDTTYTALE</sequence>
<keyword evidence="6 9" id="KW-0408">Iron</keyword>
<dbReference type="PRINTS" id="PR00463">
    <property type="entry name" value="EP450I"/>
</dbReference>
<evidence type="ECO:0008006" key="12">
    <source>
        <dbReference type="Google" id="ProtNLM"/>
    </source>
</evidence>
<dbReference type="InParanoid" id="A0A3Q7GEG0"/>
<dbReference type="InterPro" id="IPR017972">
    <property type="entry name" value="Cyt_P450_CS"/>
</dbReference>
<evidence type="ECO:0000256" key="4">
    <source>
        <dbReference type="ARBA" id="ARBA00022723"/>
    </source>
</evidence>
<dbReference type="PaxDb" id="4081-Solyc03g112010.2.1"/>
<reference evidence="10" key="2">
    <citation type="submission" date="2019-01" db="UniProtKB">
        <authorList>
            <consortium name="EnsemblPlants"/>
        </authorList>
    </citation>
    <scope>IDENTIFICATION</scope>
    <source>
        <strain evidence="10">cv. Heinz 1706</strain>
    </source>
</reference>
<proteinExistence type="inferred from homology"/>
<dbReference type="CDD" id="cd11072">
    <property type="entry name" value="CYP71-like"/>
    <property type="match status" value="1"/>
</dbReference>
<keyword evidence="11" id="KW-1185">Reference proteome</keyword>
<dbReference type="GO" id="GO:0005506">
    <property type="term" value="F:iron ion binding"/>
    <property type="evidence" value="ECO:0007669"/>
    <property type="project" value="InterPro"/>
</dbReference>
<dbReference type="PANTHER" id="PTHR47955:SF15">
    <property type="entry name" value="CYTOCHROME P450 71A2-LIKE"/>
    <property type="match status" value="1"/>
</dbReference>
<evidence type="ECO:0000256" key="5">
    <source>
        <dbReference type="ARBA" id="ARBA00023002"/>
    </source>
</evidence>
<keyword evidence="5" id="KW-0560">Oxidoreductase</keyword>
<dbReference type="FunFam" id="1.10.630.10:FF:000126">
    <property type="entry name" value="Predicted protein"/>
    <property type="match status" value="1"/>
</dbReference>
<evidence type="ECO:0000256" key="7">
    <source>
        <dbReference type="ARBA" id="ARBA00023033"/>
    </source>
</evidence>
<evidence type="ECO:0000256" key="1">
    <source>
        <dbReference type="ARBA" id="ARBA00001971"/>
    </source>
</evidence>
<name>A0A3Q7GEG0_SOLLC</name>
<dbReference type="PRINTS" id="PR00385">
    <property type="entry name" value="P450"/>
</dbReference>
<dbReference type="GO" id="GO:0016705">
    <property type="term" value="F:oxidoreductase activity, acting on paired donors, with incorporation or reduction of molecular oxygen"/>
    <property type="evidence" value="ECO:0007669"/>
    <property type="project" value="InterPro"/>
</dbReference>
<evidence type="ECO:0000313" key="10">
    <source>
        <dbReference type="EnsemblPlants" id="Solyc03g112010.3.1"/>
    </source>
</evidence>
<dbReference type="FunCoup" id="A0A3Q7GEG0">
    <property type="interactions" value="180"/>
</dbReference>
<dbReference type="STRING" id="4081.A0A3Q7GEG0"/>
<dbReference type="EnsemblPlants" id="Solyc03g112010.3.1">
    <property type="protein sequence ID" value="Solyc03g112010.3.1"/>
    <property type="gene ID" value="Solyc03g112010.3"/>
</dbReference>
<evidence type="ECO:0000256" key="3">
    <source>
        <dbReference type="ARBA" id="ARBA00022617"/>
    </source>
</evidence>
<comment type="cofactor">
    <cofactor evidence="1 9">
        <name>heme</name>
        <dbReference type="ChEBI" id="CHEBI:30413"/>
    </cofactor>
</comment>
<keyword evidence="7" id="KW-0503">Monooxygenase</keyword>
<dbReference type="Pfam" id="PF00067">
    <property type="entry name" value="p450"/>
    <property type="match status" value="3"/>
</dbReference>
<dbReference type="InterPro" id="IPR036396">
    <property type="entry name" value="Cyt_P450_sf"/>
</dbReference>
<protein>
    <recommendedName>
        <fullName evidence="12">Cytochrome P450 71A4</fullName>
    </recommendedName>
</protein>
<feature type="binding site" description="axial binding residue" evidence="9">
    <location>
        <position position="561"/>
    </location>
    <ligand>
        <name>heme</name>
        <dbReference type="ChEBI" id="CHEBI:30413"/>
    </ligand>
    <ligandPart>
        <name>Fe</name>
        <dbReference type="ChEBI" id="CHEBI:18248"/>
    </ligandPart>
</feature>
<keyword evidence="3 9" id="KW-0349">Heme</keyword>
<dbReference type="GO" id="GO:0020037">
    <property type="term" value="F:heme binding"/>
    <property type="evidence" value="ECO:0007669"/>
    <property type="project" value="InterPro"/>
</dbReference>
<comment type="function">
    <text evidence="8">May have a role in maturation, such as during flavor formation or other metabolite production specific to aging tissues.</text>
</comment>
<evidence type="ECO:0000256" key="8">
    <source>
        <dbReference type="ARBA" id="ARBA00055645"/>
    </source>
</evidence>
<dbReference type="InterPro" id="IPR001128">
    <property type="entry name" value="Cyt_P450"/>
</dbReference>
<dbReference type="FunFam" id="1.10.630.10:FF:000011">
    <property type="entry name" value="Cytochrome P450 83B1"/>
    <property type="match status" value="1"/>
</dbReference>
<dbReference type="SUPFAM" id="SSF48264">
    <property type="entry name" value="Cytochrome P450"/>
    <property type="match status" value="3"/>
</dbReference>
<accession>A0A3Q7GEG0</accession>
<evidence type="ECO:0000256" key="9">
    <source>
        <dbReference type="PIRSR" id="PIRSR602401-1"/>
    </source>
</evidence>
<dbReference type="InterPro" id="IPR002401">
    <property type="entry name" value="Cyt_P450_E_grp-I"/>
</dbReference>
<evidence type="ECO:0000313" key="11">
    <source>
        <dbReference type="Proteomes" id="UP000004994"/>
    </source>
</evidence>
<organism evidence="10">
    <name type="scientific">Solanum lycopersicum</name>
    <name type="common">Tomato</name>
    <name type="synonym">Lycopersicon esculentum</name>
    <dbReference type="NCBI Taxonomy" id="4081"/>
    <lineage>
        <taxon>Eukaryota</taxon>
        <taxon>Viridiplantae</taxon>
        <taxon>Streptophyta</taxon>
        <taxon>Embryophyta</taxon>
        <taxon>Tracheophyta</taxon>
        <taxon>Spermatophyta</taxon>
        <taxon>Magnoliopsida</taxon>
        <taxon>eudicotyledons</taxon>
        <taxon>Gunneridae</taxon>
        <taxon>Pentapetalae</taxon>
        <taxon>asterids</taxon>
        <taxon>lamiids</taxon>
        <taxon>Solanales</taxon>
        <taxon>Solanaceae</taxon>
        <taxon>Solanoideae</taxon>
        <taxon>Solaneae</taxon>
        <taxon>Solanum</taxon>
        <taxon>Solanum subgen. Lycopersicon</taxon>
    </lineage>
</organism>
<dbReference type="PANTHER" id="PTHR47955">
    <property type="entry name" value="CYTOCHROME P450 FAMILY 71 PROTEIN"/>
    <property type="match status" value="1"/>
</dbReference>
<evidence type="ECO:0000256" key="2">
    <source>
        <dbReference type="ARBA" id="ARBA00010617"/>
    </source>
</evidence>
<dbReference type="PROSITE" id="PS00086">
    <property type="entry name" value="CYTOCHROME_P450"/>
    <property type="match status" value="2"/>
</dbReference>